<feature type="chain" id="PRO_5024289562" evidence="7">
    <location>
        <begin position="32"/>
        <end position="320"/>
    </location>
</feature>
<dbReference type="PRINTS" id="PR00690">
    <property type="entry name" value="ADHESNFAMILY"/>
</dbReference>
<dbReference type="AlphaFoldDB" id="A0A5M7BN20"/>
<dbReference type="OrthoDB" id="5296019at2"/>
<dbReference type="RefSeq" id="WP_150069178.1">
    <property type="nucleotide sequence ID" value="NZ_JBEPDJ010000027.1"/>
</dbReference>
<reference evidence="8 9" key="1">
    <citation type="submission" date="2019-09" db="EMBL/GenBank/DDBJ databases">
        <title>Draft genome sequence of the thermophilic Saccharopolyspora hirsuta VKM Ac-666T.</title>
        <authorList>
            <person name="Lobastova T.G."/>
            <person name="Fokina V."/>
            <person name="Bragin E.Y."/>
            <person name="Shtratnikova V.Y."/>
            <person name="Starodumova I.P."/>
            <person name="Tarlachkov S.V."/>
            <person name="Donova M.V."/>
        </authorList>
    </citation>
    <scope>NUCLEOTIDE SEQUENCE [LARGE SCALE GENOMIC DNA]</scope>
    <source>
        <strain evidence="8 9">VKM Ac-666</strain>
    </source>
</reference>
<dbReference type="EMBL" id="VWPH01000012">
    <property type="protein sequence ID" value="KAA5829538.1"/>
    <property type="molecule type" value="Genomic_DNA"/>
</dbReference>
<dbReference type="GO" id="GO:0030001">
    <property type="term" value="P:metal ion transport"/>
    <property type="evidence" value="ECO:0007669"/>
    <property type="project" value="InterPro"/>
</dbReference>
<evidence type="ECO:0000256" key="5">
    <source>
        <dbReference type="RuleBase" id="RU003512"/>
    </source>
</evidence>
<evidence type="ECO:0000256" key="1">
    <source>
        <dbReference type="ARBA" id="ARBA00004196"/>
    </source>
</evidence>
<dbReference type="Pfam" id="PF01297">
    <property type="entry name" value="ZnuA"/>
    <property type="match status" value="1"/>
</dbReference>
<evidence type="ECO:0000256" key="2">
    <source>
        <dbReference type="ARBA" id="ARBA00022448"/>
    </source>
</evidence>
<sequence length="320" mass="33700">MTSRSRSASTALAGLAAAALALTACGTGDQAAPGAGDKIKVVASTSVWGSVAQAVGGDAVEVESILNDPNADPHSHESTPQDAAKVTDADLVVYNGGGYDEFIEQILGSAQKPTVAAVEDEHEGEQAGHEEHAGHEHGHEGHDHSVNEHVWYDLHVVHEVADRIADELGKLQPEKAEQFKQAAGQFETEVGALETKVGEIAAANQGKPVIVTEPVAHYLVEAAKLQDVTPQSFVNAVEAETDPSAAAVAEIQNAINGKQAVAVIYNPQTESPVTRNVRAAAEQNQIPVVEMTEVLPEGKTYVQWMDAQIAALQNALNQNR</sequence>
<dbReference type="InterPro" id="IPR050492">
    <property type="entry name" value="Bact_metal-bind_prot9"/>
</dbReference>
<keyword evidence="3" id="KW-0479">Metal-binding</keyword>
<name>A0A5M7BN20_SACHI</name>
<proteinExistence type="inferred from homology"/>
<evidence type="ECO:0000313" key="8">
    <source>
        <dbReference type="EMBL" id="KAA5829538.1"/>
    </source>
</evidence>
<evidence type="ECO:0000256" key="4">
    <source>
        <dbReference type="ARBA" id="ARBA00022729"/>
    </source>
</evidence>
<accession>A0A5M7BN20</accession>
<comment type="caution">
    <text evidence="8">The sequence shown here is derived from an EMBL/GenBank/DDBJ whole genome shotgun (WGS) entry which is preliminary data.</text>
</comment>
<dbReference type="InterPro" id="IPR006128">
    <property type="entry name" value="Lipoprotein_PsaA-like"/>
</dbReference>
<dbReference type="Gene3D" id="3.40.50.1980">
    <property type="entry name" value="Nitrogenase molybdenum iron protein domain"/>
    <property type="match status" value="2"/>
</dbReference>
<dbReference type="SUPFAM" id="SSF53807">
    <property type="entry name" value="Helical backbone' metal receptor"/>
    <property type="match status" value="1"/>
</dbReference>
<dbReference type="PANTHER" id="PTHR42953">
    <property type="entry name" value="HIGH-AFFINITY ZINC UPTAKE SYSTEM PROTEIN ZNUA-RELATED"/>
    <property type="match status" value="1"/>
</dbReference>
<dbReference type="GO" id="GO:0007155">
    <property type="term" value="P:cell adhesion"/>
    <property type="evidence" value="ECO:0007669"/>
    <property type="project" value="InterPro"/>
</dbReference>
<dbReference type="SMR" id="A0A5M7BN20"/>
<dbReference type="GO" id="GO:0030313">
    <property type="term" value="C:cell envelope"/>
    <property type="evidence" value="ECO:0007669"/>
    <property type="project" value="UniProtKB-SubCell"/>
</dbReference>
<evidence type="ECO:0000256" key="6">
    <source>
        <dbReference type="SAM" id="MobiDB-lite"/>
    </source>
</evidence>
<dbReference type="GO" id="GO:0046872">
    <property type="term" value="F:metal ion binding"/>
    <property type="evidence" value="ECO:0007669"/>
    <property type="project" value="UniProtKB-KW"/>
</dbReference>
<keyword evidence="4 7" id="KW-0732">Signal</keyword>
<feature type="signal peptide" evidence="7">
    <location>
        <begin position="1"/>
        <end position="31"/>
    </location>
</feature>
<organism evidence="8 9">
    <name type="scientific">Saccharopolyspora hirsuta</name>
    <dbReference type="NCBI Taxonomy" id="1837"/>
    <lineage>
        <taxon>Bacteria</taxon>
        <taxon>Bacillati</taxon>
        <taxon>Actinomycetota</taxon>
        <taxon>Actinomycetes</taxon>
        <taxon>Pseudonocardiales</taxon>
        <taxon>Pseudonocardiaceae</taxon>
        <taxon>Saccharopolyspora</taxon>
    </lineage>
</organism>
<comment type="subcellular location">
    <subcellularLocation>
        <location evidence="1">Cell envelope</location>
    </subcellularLocation>
</comment>
<feature type="compositionally biased region" description="Basic and acidic residues" evidence="6">
    <location>
        <begin position="124"/>
        <end position="143"/>
    </location>
</feature>
<evidence type="ECO:0000313" key="9">
    <source>
        <dbReference type="Proteomes" id="UP000323946"/>
    </source>
</evidence>
<feature type="region of interest" description="Disordered" evidence="6">
    <location>
        <begin position="115"/>
        <end position="143"/>
    </location>
</feature>
<dbReference type="Proteomes" id="UP000323946">
    <property type="component" value="Unassembled WGS sequence"/>
</dbReference>
<evidence type="ECO:0000256" key="3">
    <source>
        <dbReference type="ARBA" id="ARBA00022723"/>
    </source>
</evidence>
<gene>
    <name evidence="8" type="ORF">F1721_24790</name>
</gene>
<keyword evidence="9" id="KW-1185">Reference proteome</keyword>
<evidence type="ECO:0000256" key="7">
    <source>
        <dbReference type="SAM" id="SignalP"/>
    </source>
</evidence>
<comment type="similarity">
    <text evidence="5">Belongs to the bacterial solute-binding protein 9 family.</text>
</comment>
<dbReference type="PANTHER" id="PTHR42953:SF1">
    <property type="entry name" value="METAL-BINDING PROTEIN HI_0362-RELATED"/>
    <property type="match status" value="1"/>
</dbReference>
<dbReference type="InterPro" id="IPR006127">
    <property type="entry name" value="ZnuA-like"/>
</dbReference>
<dbReference type="PROSITE" id="PS51257">
    <property type="entry name" value="PROKAR_LIPOPROTEIN"/>
    <property type="match status" value="1"/>
</dbReference>
<keyword evidence="2 5" id="KW-0813">Transport</keyword>
<protein>
    <submittedName>
        <fullName evidence="8">ABC transporter</fullName>
    </submittedName>
</protein>